<accession>A0A158PQZ9</accession>
<keyword evidence="3 4" id="KW-0175">Coiled coil</keyword>
<feature type="compositionally biased region" description="Polar residues" evidence="5">
    <location>
        <begin position="561"/>
        <end position="579"/>
    </location>
</feature>
<dbReference type="InterPro" id="IPR001660">
    <property type="entry name" value="SAM"/>
</dbReference>
<keyword evidence="8" id="KW-1185">Reference proteome</keyword>
<reference evidence="7 8" key="2">
    <citation type="submission" date="2018-11" db="EMBL/GenBank/DDBJ databases">
        <authorList>
            <consortium name="Pathogen Informatics"/>
        </authorList>
    </citation>
    <scope>NUCLEOTIDE SEQUENCE [LARGE SCALE GENOMIC DNA]</scope>
</reference>
<feature type="domain" description="SAM" evidence="6">
    <location>
        <begin position="750"/>
        <end position="814"/>
    </location>
</feature>
<feature type="domain" description="SAM" evidence="6">
    <location>
        <begin position="822"/>
        <end position="885"/>
    </location>
</feature>
<evidence type="ECO:0000313" key="8">
    <source>
        <dbReference type="Proteomes" id="UP000278627"/>
    </source>
</evidence>
<feature type="region of interest" description="Disordered" evidence="5">
    <location>
        <begin position="553"/>
        <end position="586"/>
    </location>
</feature>
<comment type="similarity">
    <text evidence="1">Belongs to the liprin family. Liprin-beta subfamily.</text>
</comment>
<reference evidence="9" key="1">
    <citation type="submission" date="2016-04" db="UniProtKB">
        <authorList>
            <consortium name="WormBaseParasite"/>
        </authorList>
    </citation>
    <scope>IDENTIFICATION</scope>
</reference>
<dbReference type="GO" id="GO:0048786">
    <property type="term" value="C:presynaptic active zone"/>
    <property type="evidence" value="ECO:0007669"/>
    <property type="project" value="TreeGrafter"/>
</dbReference>
<dbReference type="SMART" id="SM00454">
    <property type="entry name" value="SAM"/>
    <property type="match status" value="3"/>
</dbReference>
<dbReference type="SUPFAM" id="SSF47769">
    <property type="entry name" value="SAM/Pointed domain"/>
    <property type="match status" value="2"/>
</dbReference>
<dbReference type="PROSITE" id="PS50105">
    <property type="entry name" value="SAM_DOMAIN"/>
    <property type="match status" value="2"/>
</dbReference>
<dbReference type="CDD" id="cd09566">
    <property type="entry name" value="SAM_liprin-beta1_2_repeat2"/>
    <property type="match status" value="1"/>
</dbReference>
<protein>
    <submittedName>
        <fullName evidence="9">Liprin-beta</fullName>
    </submittedName>
</protein>
<gene>
    <name evidence="7" type="ORF">BPAG_LOCUS8875</name>
</gene>
<proteinExistence type="inferred from homology"/>
<dbReference type="Pfam" id="PF07647">
    <property type="entry name" value="SAM_2"/>
    <property type="match status" value="1"/>
</dbReference>
<evidence type="ECO:0000256" key="5">
    <source>
        <dbReference type="SAM" id="MobiDB-lite"/>
    </source>
</evidence>
<dbReference type="Proteomes" id="UP000278627">
    <property type="component" value="Unassembled WGS sequence"/>
</dbReference>
<organism evidence="9">
    <name type="scientific">Brugia pahangi</name>
    <name type="common">Filarial nematode worm</name>
    <dbReference type="NCBI Taxonomy" id="6280"/>
    <lineage>
        <taxon>Eukaryota</taxon>
        <taxon>Metazoa</taxon>
        <taxon>Ecdysozoa</taxon>
        <taxon>Nematoda</taxon>
        <taxon>Chromadorea</taxon>
        <taxon>Rhabditida</taxon>
        <taxon>Spirurina</taxon>
        <taxon>Spiruromorpha</taxon>
        <taxon>Filarioidea</taxon>
        <taxon>Onchocercidae</taxon>
        <taxon>Brugia</taxon>
    </lineage>
</organism>
<dbReference type="InterPro" id="IPR037617">
    <property type="entry name" value="LIPB1/2_SAM_1"/>
</dbReference>
<name>A0A158PQZ9_BRUPA</name>
<dbReference type="WBParaSite" id="BPAG_0000891301-mRNA-1">
    <property type="protein sequence ID" value="BPAG_0000891301-mRNA-1"/>
    <property type="gene ID" value="BPAG_0000891301"/>
</dbReference>
<dbReference type="Gene3D" id="1.10.150.50">
    <property type="entry name" value="Transcription Factor, Ets-1"/>
    <property type="match status" value="3"/>
</dbReference>
<dbReference type="InterPro" id="IPR058914">
    <property type="entry name" value="LIPB1/2_CC"/>
</dbReference>
<dbReference type="InterPro" id="IPR037618">
    <property type="entry name" value="LIPB1/2_SAM_2nd"/>
</dbReference>
<evidence type="ECO:0000313" key="9">
    <source>
        <dbReference type="WBParaSite" id="BPAG_0000891301-mRNA-1"/>
    </source>
</evidence>
<keyword evidence="2" id="KW-0677">Repeat</keyword>
<dbReference type="AlphaFoldDB" id="A0A158PQZ9"/>
<evidence type="ECO:0000256" key="3">
    <source>
        <dbReference type="ARBA" id="ARBA00023054"/>
    </source>
</evidence>
<evidence type="ECO:0000259" key="6">
    <source>
        <dbReference type="PROSITE" id="PS50105"/>
    </source>
</evidence>
<sequence length="1069" mass="120503">MAEIGSHRYIEDGFGIRSLASLRSSTGSAVFKDHRSSISMLLTFICILANELIDMNDPLIQHGLRCYMETYQLHYYLECMSTASSSTATSRPLLPYVTHYSDSGFSSTLSSGSSCSFLPPPPPYRGFRGSTKQQHRIHRSLSDSKYGSTTECYLMRLPTGLYAGSVNLQELYRAPRAGSWTSRSFLPRMKAAWVLMSIDIFSRMVLRLLLGNDPGKIPITVLDRNTLTSTICYVSSETANPWGTIIPNGCHLKRKESPSPSMSTASCPEYPELQEKLHRLAMARDSLSLQVTILTEQVGAQKEKIRDLENLLATKANNLDSTEELLQERVDSNGDLESRKLDLLAEVSNLKLKYATLEKEKMETERKLQLSQFTRMEKLKMGMEFQAEIEHLNQTMQGFIMQHALPPQIYKTQIHAQLPYQQVLGGNVGAETDQATEMVHLRMAVQRLIMDNEQKNIQISSLRNALDEHCRNGRDGDVCAVPAISLPRCYIQNNFETPQPFDINAQLRRLLLDDANEHIAHSSSFPTSLCNAQQRSAITSRAPSAVQSSSSYTSSLSAASPQHSWSNSGTPRLQTNYDPSITLPPLSSRAISRTAPSYHSPSSPAARQLAAELDELRRIGNEMQHKHDTFQNPSFSRSFARKAASTLTLPRKKLSATSSGGISAESDDEIMRGVQTRSSIEIGKFKRGKTRSSLKNLFGKLTRSASQEIKSVDFQHTGGLRPAHSSRIPIYGPISGAIALRPPLQQFVDWSKEQICEWMAEIGFSVYVPEVERFIRSGRHLLNMTNQEYEKELLMRNPLHRKRFRCILTSISRGIKDSADRMDLHQVLLWLDDIGIPQYRESMAENMIDGQMLTLLTAQDLIEMKITSALHHATIARGVQFLRSVDFYPNRLEKRFNPDLIHKGACPGEVERWSHHCTCEWLKAIDLAEFTPNLLCAGIHGALMVHEPTFTAETLAEVLQMPAHKTLLRRHLATHFNQLLGQEVISHKRAVLAQPLVVQMSPLLKIKANMLFRYDLLKKGFLLSRKKGKNEVYVEPDEPVCPPSDSKSIYKKQVCYFFFCPFLESILKY</sequence>
<dbReference type="CDD" id="cd09563">
    <property type="entry name" value="SAM_liprin-beta1_2_repeat1"/>
    <property type="match status" value="1"/>
</dbReference>
<feature type="coiled-coil region" evidence="4">
    <location>
        <begin position="291"/>
        <end position="367"/>
    </location>
</feature>
<dbReference type="InterPro" id="IPR029515">
    <property type="entry name" value="Liprin"/>
</dbReference>
<evidence type="ECO:0000313" key="7">
    <source>
        <dbReference type="EMBL" id="VDN90061.1"/>
    </source>
</evidence>
<dbReference type="EMBL" id="UZAD01013142">
    <property type="protein sequence ID" value="VDN90061.1"/>
    <property type="molecule type" value="Genomic_DNA"/>
</dbReference>
<dbReference type="Pfam" id="PF26022">
    <property type="entry name" value="CC_Liprin_beta"/>
    <property type="match status" value="1"/>
</dbReference>
<dbReference type="PANTHER" id="PTHR12587:SF14">
    <property type="entry name" value="AT31531P"/>
    <property type="match status" value="1"/>
</dbReference>
<evidence type="ECO:0000256" key="2">
    <source>
        <dbReference type="ARBA" id="ARBA00022737"/>
    </source>
</evidence>
<dbReference type="PANTHER" id="PTHR12587">
    <property type="entry name" value="LAR INTERACTING PROTEIN LIP -RELATED PROTEIN"/>
    <property type="match status" value="1"/>
</dbReference>
<dbReference type="GO" id="GO:0007528">
    <property type="term" value="P:neuromuscular junction development"/>
    <property type="evidence" value="ECO:0007669"/>
    <property type="project" value="TreeGrafter"/>
</dbReference>
<dbReference type="STRING" id="6280.A0A158PQZ9"/>
<dbReference type="InterPro" id="IPR013761">
    <property type="entry name" value="SAM/pointed_sf"/>
</dbReference>
<evidence type="ECO:0000256" key="4">
    <source>
        <dbReference type="SAM" id="Coils"/>
    </source>
</evidence>
<dbReference type="Pfam" id="PF00536">
    <property type="entry name" value="SAM_1"/>
    <property type="match status" value="2"/>
</dbReference>
<evidence type="ECO:0000256" key="1">
    <source>
        <dbReference type="ARBA" id="ARBA00007547"/>
    </source>
</evidence>